<evidence type="ECO:0000313" key="5">
    <source>
        <dbReference type="EMBL" id="QPR32090.1"/>
    </source>
</evidence>
<dbReference type="EC" id="2.7.7.7" evidence="1"/>
<dbReference type="InterPro" id="IPR012337">
    <property type="entry name" value="RNaseH-like_sf"/>
</dbReference>
<comment type="catalytic activity">
    <reaction evidence="3">
        <text>DNA(n) + a 2'-deoxyribonucleoside 5'-triphosphate = DNA(n+1) + diphosphate</text>
        <dbReference type="Rhea" id="RHEA:22508"/>
        <dbReference type="Rhea" id="RHEA-COMP:17339"/>
        <dbReference type="Rhea" id="RHEA-COMP:17340"/>
        <dbReference type="ChEBI" id="CHEBI:33019"/>
        <dbReference type="ChEBI" id="CHEBI:61560"/>
        <dbReference type="ChEBI" id="CHEBI:173112"/>
        <dbReference type="EC" id="2.7.7.7"/>
    </reaction>
</comment>
<name>A0AB37GHG4_CORAY</name>
<protein>
    <recommendedName>
        <fullName evidence="1">DNA-directed DNA polymerase</fullName>
        <ecNumber evidence="1">2.7.7.7</ecNumber>
    </recommendedName>
</protein>
<keyword evidence="8" id="KW-1185">Reference proteome</keyword>
<dbReference type="PANTHER" id="PTHR10133">
    <property type="entry name" value="DNA POLYMERASE I"/>
    <property type="match status" value="1"/>
</dbReference>
<dbReference type="EMBL" id="CP066023">
    <property type="protein sequence ID" value="QQB83891.1"/>
    <property type="molecule type" value="Genomic_DNA"/>
</dbReference>
<reference evidence="7 8" key="1">
    <citation type="submission" date="2020-12" db="EMBL/GenBank/DDBJ databases">
        <title>FDA dAtabase for Regulatory Grade micrObial Sequences (FDA-ARGOS): Supporting development and validation of Infectious Disease Dx tests.</title>
        <authorList>
            <person name="Sproer C."/>
            <person name="Gronow S."/>
            <person name="Severitt S."/>
            <person name="Schroder I."/>
            <person name="Tallon L."/>
            <person name="Sadzewicz L."/>
            <person name="Zhao X."/>
            <person name="Boylan J."/>
            <person name="Ott S."/>
            <person name="Bowen H."/>
            <person name="Vavikolanu K."/>
            <person name="Mehta A."/>
            <person name="Aluvathingal J."/>
            <person name="Nadendla S."/>
            <person name="Lowell S."/>
            <person name="Myers T."/>
            <person name="Yan Y."/>
            <person name="Sichtig H."/>
        </authorList>
    </citation>
    <scope>NUCLEOTIDE SEQUENCE [LARGE SCALE GENOMIC DNA]</scope>
    <source>
        <strain evidence="5 7">FDAARGOS_938</strain>
        <strain evidence="6 8">FDAARGOS_991</strain>
    </source>
</reference>
<dbReference type="SUPFAM" id="SSF53098">
    <property type="entry name" value="Ribonuclease H-like"/>
    <property type="match status" value="1"/>
</dbReference>
<organism evidence="5 7">
    <name type="scientific">Corynebacterium amycolatum</name>
    <dbReference type="NCBI Taxonomy" id="43765"/>
    <lineage>
        <taxon>Bacteria</taxon>
        <taxon>Bacillati</taxon>
        <taxon>Actinomycetota</taxon>
        <taxon>Actinomycetes</taxon>
        <taxon>Mycobacteriales</taxon>
        <taxon>Corynebacteriaceae</taxon>
        <taxon>Corynebacterium</taxon>
    </lineage>
</organism>
<dbReference type="GO" id="GO:0006261">
    <property type="term" value="P:DNA-templated DNA replication"/>
    <property type="evidence" value="ECO:0007669"/>
    <property type="project" value="InterPro"/>
</dbReference>
<dbReference type="Pfam" id="PF00476">
    <property type="entry name" value="DNA_pol_A"/>
    <property type="match status" value="1"/>
</dbReference>
<dbReference type="SUPFAM" id="SSF56672">
    <property type="entry name" value="DNA/RNA polymerases"/>
    <property type="match status" value="1"/>
</dbReference>
<dbReference type="InterPro" id="IPR043502">
    <property type="entry name" value="DNA/RNA_pol_sf"/>
</dbReference>
<dbReference type="Proteomes" id="UP000595198">
    <property type="component" value="Chromosome"/>
</dbReference>
<dbReference type="AlphaFoldDB" id="A0AB37GHG4"/>
<dbReference type="PRINTS" id="PR00868">
    <property type="entry name" value="DNAPOLI"/>
</dbReference>
<dbReference type="SMART" id="SM00482">
    <property type="entry name" value="POLAc"/>
    <property type="match status" value="1"/>
</dbReference>
<dbReference type="PANTHER" id="PTHR10133:SF27">
    <property type="entry name" value="DNA POLYMERASE NU"/>
    <property type="match status" value="1"/>
</dbReference>
<evidence type="ECO:0000259" key="4">
    <source>
        <dbReference type="SMART" id="SM00482"/>
    </source>
</evidence>
<gene>
    <name evidence="5" type="ORF">I6G95_05605</name>
    <name evidence="6" type="ORF">I6H48_06170</name>
</gene>
<dbReference type="Proteomes" id="UP000594774">
    <property type="component" value="Chromosome"/>
</dbReference>
<keyword evidence="2" id="KW-0235">DNA replication</keyword>
<evidence type="ECO:0000313" key="7">
    <source>
        <dbReference type="Proteomes" id="UP000594774"/>
    </source>
</evidence>
<evidence type="ECO:0000256" key="2">
    <source>
        <dbReference type="ARBA" id="ARBA00022705"/>
    </source>
</evidence>
<dbReference type="Gene3D" id="1.10.150.20">
    <property type="entry name" value="5' to 3' exonuclease, C-terminal subdomain"/>
    <property type="match status" value="1"/>
</dbReference>
<dbReference type="GO" id="GO:0003677">
    <property type="term" value="F:DNA binding"/>
    <property type="evidence" value="ECO:0007669"/>
    <property type="project" value="InterPro"/>
</dbReference>
<feature type="domain" description="DNA-directed DNA polymerase family A palm" evidence="4">
    <location>
        <begin position="377"/>
        <end position="621"/>
    </location>
</feature>
<dbReference type="Gene3D" id="3.30.70.370">
    <property type="match status" value="1"/>
</dbReference>
<dbReference type="InterPro" id="IPR002298">
    <property type="entry name" value="DNA_polymerase_A"/>
</dbReference>
<evidence type="ECO:0000313" key="6">
    <source>
        <dbReference type="EMBL" id="QQB83891.1"/>
    </source>
</evidence>
<proteinExistence type="predicted"/>
<dbReference type="GO" id="GO:0006302">
    <property type="term" value="P:double-strand break repair"/>
    <property type="evidence" value="ECO:0007669"/>
    <property type="project" value="TreeGrafter"/>
</dbReference>
<accession>A0AB37GHG4</accession>
<evidence type="ECO:0000313" key="8">
    <source>
        <dbReference type="Proteomes" id="UP000595198"/>
    </source>
</evidence>
<dbReference type="InterPro" id="IPR001098">
    <property type="entry name" value="DNA-dir_DNA_pol_A_palm_dom"/>
</dbReference>
<dbReference type="EMBL" id="CP065628">
    <property type="protein sequence ID" value="QPR32090.1"/>
    <property type="molecule type" value="Genomic_DNA"/>
</dbReference>
<evidence type="ECO:0000256" key="1">
    <source>
        <dbReference type="ARBA" id="ARBA00012417"/>
    </source>
</evidence>
<dbReference type="GO" id="GO:0003887">
    <property type="term" value="F:DNA-directed DNA polymerase activity"/>
    <property type="evidence" value="ECO:0007669"/>
    <property type="project" value="UniProtKB-EC"/>
</dbReference>
<evidence type="ECO:0000256" key="3">
    <source>
        <dbReference type="ARBA" id="ARBA00049244"/>
    </source>
</evidence>
<sequence length="655" mass="72373">MTTISLDLETYSPEPLASAGVYKYAEHPDFDILLLAYSIDDQPVQVIDLAQGEAIPTHILAALTDCTITKYAYNANFERVCLTHYLRKRNHLHPDAYLDPQGWHCTMVWASALGLPRSLKDVGTALGLEQQKMREGQALIRLFCTPQKPRGKQAELFDTTRTSPRDQPDKWATFIEYCRRDVEVETRIRHKLDNHPLPDWVWGQYWDDQRINDRGITVDLTLAKAAIDADTNHRGTCMERARRITGLDNPNSPTQLLGWLNNHGCTIDSLAKAHVADALTTATGQVKTVLELRQELSRSSVKKYQAMLDATCADGRAHGLIQFYGAGRTGRWAGRLIQVQNLPRNYLPDLDTARALIRDGNADTAEMLYDSLPDTLSQLIRTAFIPTPGTRFIVADYSAIEARVLAWLAGQDDTLQAFRDGKDLYCATASAMFGVPVDKHGPNAELRQKGKIAVLACGYQGGVGAIRTMGGERMGMTDTEMKNTVDAWRGANANIVTYWWDIDAAAKNTIKAGQPQQVRNITLRMDAGILFIILPSGRKLAYPGAGLGTNRFGGESITFYGPGLGGKSTNQETYGGKLVENITQAVARDLLAHAIGLIENAGHHIVMHIHDEVVIEAPPATTITEVCDLMARNPTWAPDIPLTADGYECTSYRKD</sequence>
<dbReference type="CDD" id="cd08642">
    <property type="entry name" value="DNA_pol_A_pol_I_A"/>
    <property type="match status" value="1"/>
</dbReference>